<keyword evidence="2" id="KW-1185">Reference proteome</keyword>
<feature type="non-terminal residue" evidence="1">
    <location>
        <position position="1"/>
    </location>
</feature>
<protein>
    <submittedName>
        <fullName evidence="1">Uncharacterized protein</fullName>
    </submittedName>
</protein>
<accession>A0AAN5I8Q7</accession>
<proteinExistence type="predicted"/>
<name>A0AAN5I8Q7_9BILA</name>
<evidence type="ECO:0000313" key="1">
    <source>
        <dbReference type="EMBL" id="GMR56772.1"/>
    </source>
</evidence>
<gene>
    <name evidence="1" type="ORF">PMAYCL1PPCAC_26967</name>
</gene>
<evidence type="ECO:0000313" key="2">
    <source>
        <dbReference type="Proteomes" id="UP001328107"/>
    </source>
</evidence>
<organism evidence="1 2">
    <name type="scientific">Pristionchus mayeri</name>
    <dbReference type="NCBI Taxonomy" id="1317129"/>
    <lineage>
        <taxon>Eukaryota</taxon>
        <taxon>Metazoa</taxon>
        <taxon>Ecdysozoa</taxon>
        <taxon>Nematoda</taxon>
        <taxon>Chromadorea</taxon>
        <taxon>Rhabditida</taxon>
        <taxon>Rhabditina</taxon>
        <taxon>Diplogasteromorpha</taxon>
        <taxon>Diplogasteroidea</taxon>
        <taxon>Neodiplogasteridae</taxon>
        <taxon>Pristionchus</taxon>
    </lineage>
</organism>
<dbReference type="Proteomes" id="UP001328107">
    <property type="component" value="Unassembled WGS sequence"/>
</dbReference>
<sequence>DRPREGVLLQLPLLPKHSLPERRRKTLPDRALPCEKPPLHELPILPRTHRQGRLYRAVRRSLDGEVRSF</sequence>
<reference evidence="2" key="1">
    <citation type="submission" date="2022-10" db="EMBL/GenBank/DDBJ databases">
        <title>Genome assembly of Pristionchus species.</title>
        <authorList>
            <person name="Yoshida K."/>
            <person name="Sommer R.J."/>
        </authorList>
    </citation>
    <scope>NUCLEOTIDE SEQUENCE [LARGE SCALE GENOMIC DNA]</scope>
    <source>
        <strain evidence="2">RS5460</strain>
    </source>
</reference>
<comment type="caution">
    <text evidence="1">The sequence shown here is derived from an EMBL/GenBank/DDBJ whole genome shotgun (WGS) entry which is preliminary data.</text>
</comment>
<dbReference type="EMBL" id="BTRK01000006">
    <property type="protein sequence ID" value="GMR56772.1"/>
    <property type="molecule type" value="Genomic_DNA"/>
</dbReference>
<feature type="non-terminal residue" evidence="1">
    <location>
        <position position="69"/>
    </location>
</feature>
<dbReference type="AlphaFoldDB" id="A0AAN5I8Q7"/>